<reference evidence="4" key="1">
    <citation type="journal article" date="2019" name="Int. J. Syst. Evol. Microbiol.">
        <title>The Global Catalogue of Microorganisms (GCM) 10K type strain sequencing project: providing services to taxonomists for standard genome sequencing and annotation.</title>
        <authorList>
            <consortium name="The Broad Institute Genomics Platform"/>
            <consortium name="The Broad Institute Genome Sequencing Center for Infectious Disease"/>
            <person name="Wu L."/>
            <person name="Ma J."/>
        </authorList>
    </citation>
    <scope>NUCLEOTIDE SEQUENCE [LARGE SCALE GENOMIC DNA]</scope>
    <source>
        <strain evidence="4">CGMCC 4.7455</strain>
    </source>
</reference>
<accession>A0ABW4PGJ3</accession>
<keyword evidence="4" id="KW-1185">Reference proteome</keyword>
<dbReference type="EMBL" id="JBHUFU010000001">
    <property type="protein sequence ID" value="MFD1828561.1"/>
    <property type="molecule type" value="Genomic_DNA"/>
</dbReference>
<keyword evidence="2" id="KW-0472">Membrane</keyword>
<proteinExistence type="predicted"/>
<name>A0ABW4PGJ3_9ACTN</name>
<evidence type="ECO:0000313" key="3">
    <source>
        <dbReference type="EMBL" id="MFD1828561.1"/>
    </source>
</evidence>
<keyword evidence="2" id="KW-1133">Transmembrane helix</keyword>
<organism evidence="3 4">
    <name type="scientific">Streptomyces desertarenae</name>
    <dbReference type="NCBI Taxonomy" id="2666184"/>
    <lineage>
        <taxon>Bacteria</taxon>
        <taxon>Bacillati</taxon>
        <taxon>Actinomycetota</taxon>
        <taxon>Actinomycetes</taxon>
        <taxon>Kitasatosporales</taxon>
        <taxon>Streptomycetaceae</taxon>
        <taxon>Streptomyces</taxon>
    </lineage>
</organism>
<evidence type="ECO:0000256" key="1">
    <source>
        <dbReference type="SAM" id="MobiDB-lite"/>
    </source>
</evidence>
<dbReference type="RefSeq" id="WP_380896192.1">
    <property type="nucleotide sequence ID" value="NZ_JBHUFU010000001.1"/>
</dbReference>
<gene>
    <name evidence="3" type="ORF">ACFSJS_02635</name>
</gene>
<dbReference type="Proteomes" id="UP001597365">
    <property type="component" value="Unassembled WGS sequence"/>
</dbReference>
<keyword evidence="2" id="KW-0812">Transmembrane</keyword>
<feature type="transmembrane region" description="Helical" evidence="2">
    <location>
        <begin position="85"/>
        <end position="104"/>
    </location>
</feature>
<evidence type="ECO:0000313" key="4">
    <source>
        <dbReference type="Proteomes" id="UP001597365"/>
    </source>
</evidence>
<feature type="transmembrane region" description="Helical" evidence="2">
    <location>
        <begin position="158"/>
        <end position="177"/>
    </location>
</feature>
<comment type="caution">
    <text evidence="3">The sequence shown here is derived from an EMBL/GenBank/DDBJ whole genome shotgun (WGS) entry which is preliminary data.</text>
</comment>
<feature type="transmembrane region" description="Helical" evidence="2">
    <location>
        <begin position="53"/>
        <end position="73"/>
    </location>
</feature>
<protein>
    <submittedName>
        <fullName evidence="3">Uncharacterized protein</fullName>
    </submittedName>
</protein>
<sequence>MLLIAPDRHSRIEAMMSRSAQREEPSTSRARASAGTDVVPDARIPPAPVRAAFALWVAAVAAGAFETVLAVGRPAAEGPDSAAEIATGLAVRLPVFTAALLVALRMRRGYGWARIGLTLGLGVVGTASMVIAPIHALAEGRTPGAVLREAGAVDLVFGASRVVHVAAVLSAVVLMFLPTANRYFRFVRADRTSGGNRRTVSPRTPIRRSRT</sequence>
<evidence type="ECO:0000256" key="2">
    <source>
        <dbReference type="SAM" id="Phobius"/>
    </source>
</evidence>
<feature type="transmembrane region" description="Helical" evidence="2">
    <location>
        <begin position="116"/>
        <end position="138"/>
    </location>
</feature>
<feature type="region of interest" description="Disordered" evidence="1">
    <location>
        <begin position="15"/>
        <end position="37"/>
    </location>
</feature>